<evidence type="ECO:0000313" key="2">
    <source>
        <dbReference type="EMBL" id="TPW33177.1"/>
    </source>
</evidence>
<dbReference type="InterPro" id="IPR009506">
    <property type="entry name" value="YjiS-like"/>
</dbReference>
<dbReference type="Proteomes" id="UP000318801">
    <property type="component" value="Unassembled WGS sequence"/>
</dbReference>
<feature type="domain" description="YjiS-like" evidence="1">
    <location>
        <begin position="27"/>
        <end position="62"/>
    </location>
</feature>
<sequence length="71" mass="8589">MTTIGEDVISTQDKDVSRPGRWIGRAWNLYRKARRRRRQRRQLSDLEDYLLKDIGVSRRDARAEADKPFWR</sequence>
<organism evidence="2 3">
    <name type="scientific">Martelella alba</name>
    <dbReference type="NCBI Taxonomy" id="2590451"/>
    <lineage>
        <taxon>Bacteria</taxon>
        <taxon>Pseudomonadati</taxon>
        <taxon>Pseudomonadota</taxon>
        <taxon>Alphaproteobacteria</taxon>
        <taxon>Hyphomicrobiales</taxon>
        <taxon>Aurantimonadaceae</taxon>
        <taxon>Martelella</taxon>
    </lineage>
</organism>
<proteinExistence type="predicted"/>
<dbReference type="RefSeq" id="WP_141147113.1">
    <property type="nucleotide sequence ID" value="NZ_VHLG01000001.1"/>
</dbReference>
<evidence type="ECO:0000259" key="1">
    <source>
        <dbReference type="Pfam" id="PF06568"/>
    </source>
</evidence>
<protein>
    <submittedName>
        <fullName evidence="2">DUF1127 domain-containing protein</fullName>
    </submittedName>
</protein>
<dbReference type="AlphaFoldDB" id="A0A506UIN7"/>
<name>A0A506UIN7_9HYPH</name>
<gene>
    <name evidence="2" type="ORF">FJU08_01015</name>
</gene>
<accession>A0A506UIN7</accession>
<evidence type="ECO:0000313" key="3">
    <source>
        <dbReference type="Proteomes" id="UP000318801"/>
    </source>
</evidence>
<comment type="caution">
    <text evidence="2">The sequence shown here is derived from an EMBL/GenBank/DDBJ whole genome shotgun (WGS) entry which is preliminary data.</text>
</comment>
<keyword evidence="3" id="KW-1185">Reference proteome</keyword>
<dbReference type="OrthoDB" id="8399238at2"/>
<dbReference type="Pfam" id="PF06568">
    <property type="entry name" value="YjiS-like"/>
    <property type="match status" value="1"/>
</dbReference>
<dbReference type="EMBL" id="VHLG01000001">
    <property type="protein sequence ID" value="TPW33177.1"/>
    <property type="molecule type" value="Genomic_DNA"/>
</dbReference>
<reference evidence="2 3" key="1">
    <citation type="submission" date="2019-06" db="EMBL/GenBank/DDBJ databases">
        <authorList>
            <person name="Li M."/>
        </authorList>
    </citation>
    <scope>NUCLEOTIDE SEQUENCE [LARGE SCALE GENOMIC DNA]</scope>
    <source>
        <strain evidence="2 3">BGMRC2036</strain>
    </source>
</reference>